<dbReference type="CDD" id="cd22332">
    <property type="entry name" value="HsdR_N"/>
    <property type="match status" value="1"/>
</dbReference>
<keyword evidence="5 10" id="KW-0680">Restriction system</keyword>
<evidence type="ECO:0000256" key="9">
    <source>
        <dbReference type="ARBA" id="ARBA00023125"/>
    </source>
</evidence>
<comment type="subunit">
    <text evidence="10">The type I restriction/modification system is composed of three polypeptides R, M and S.</text>
</comment>
<dbReference type="EMBL" id="QSJG01000013">
    <property type="protein sequence ID" value="RHD54492.1"/>
    <property type="molecule type" value="Genomic_DNA"/>
</dbReference>
<comment type="catalytic activity">
    <reaction evidence="1 10">
        <text>Endonucleolytic cleavage of DNA to give random double-stranded fragments with terminal 5'-phosphates, ATP is simultaneously hydrolyzed.</text>
        <dbReference type="EC" id="3.1.21.3"/>
    </reaction>
</comment>
<dbReference type="NCBIfam" id="TIGR00348">
    <property type="entry name" value="hsdR"/>
    <property type="match status" value="1"/>
</dbReference>
<dbReference type="SMART" id="SM00487">
    <property type="entry name" value="DEXDc"/>
    <property type="match status" value="1"/>
</dbReference>
<dbReference type="GO" id="GO:0009035">
    <property type="term" value="F:type I site-specific deoxyribonuclease activity"/>
    <property type="evidence" value="ECO:0007669"/>
    <property type="project" value="UniProtKB-EC"/>
</dbReference>
<dbReference type="GO" id="GO:0005524">
    <property type="term" value="F:ATP binding"/>
    <property type="evidence" value="ECO:0007669"/>
    <property type="project" value="UniProtKB-KW"/>
</dbReference>
<dbReference type="PANTHER" id="PTHR30195">
    <property type="entry name" value="TYPE I SITE-SPECIFIC DEOXYRIBONUCLEASE PROTEIN SUBUNIT M AND R"/>
    <property type="match status" value="1"/>
</dbReference>
<feature type="coiled-coil region" evidence="11">
    <location>
        <begin position="939"/>
        <end position="970"/>
    </location>
</feature>
<dbReference type="GO" id="GO:0009307">
    <property type="term" value="P:DNA restriction-modification system"/>
    <property type="evidence" value="ECO:0007669"/>
    <property type="project" value="UniProtKB-KW"/>
</dbReference>
<gene>
    <name evidence="13" type="ORF">DW789_07995</name>
</gene>
<keyword evidence="4 10" id="KW-0547">Nucleotide-binding</keyword>
<evidence type="ECO:0000256" key="2">
    <source>
        <dbReference type="ARBA" id="ARBA00008598"/>
    </source>
</evidence>
<evidence type="ECO:0000256" key="5">
    <source>
        <dbReference type="ARBA" id="ARBA00022747"/>
    </source>
</evidence>
<evidence type="ECO:0000256" key="1">
    <source>
        <dbReference type="ARBA" id="ARBA00000851"/>
    </source>
</evidence>
<comment type="caution">
    <text evidence="13">The sequence shown here is derived from an EMBL/GenBank/DDBJ whole genome shotgun (WGS) entry which is preliminary data.</text>
</comment>
<dbReference type="Proteomes" id="UP000284361">
    <property type="component" value="Unassembled WGS sequence"/>
</dbReference>
<dbReference type="EC" id="3.1.21.3" evidence="10"/>
<evidence type="ECO:0000256" key="7">
    <source>
        <dbReference type="ARBA" id="ARBA00022801"/>
    </source>
</evidence>
<dbReference type="Pfam" id="PF18766">
    <property type="entry name" value="SWI2_SNF2"/>
    <property type="match status" value="1"/>
</dbReference>
<dbReference type="InterPro" id="IPR027417">
    <property type="entry name" value="P-loop_NTPase"/>
</dbReference>
<reference evidence="13 14" key="1">
    <citation type="submission" date="2018-08" db="EMBL/GenBank/DDBJ databases">
        <title>A genome reference for cultivated species of the human gut microbiota.</title>
        <authorList>
            <person name="Zou Y."/>
            <person name="Xue W."/>
            <person name="Luo G."/>
        </authorList>
    </citation>
    <scope>NUCLEOTIDE SEQUENCE [LARGE SCALE GENOMIC DNA]</scope>
    <source>
        <strain evidence="13 14">AM31-10</strain>
    </source>
</reference>
<evidence type="ECO:0000256" key="11">
    <source>
        <dbReference type="SAM" id="Coils"/>
    </source>
</evidence>
<dbReference type="Gene3D" id="3.40.50.300">
    <property type="entry name" value="P-loop containing nucleotide triphosphate hydrolases"/>
    <property type="match status" value="2"/>
</dbReference>
<name>A0A414FUB9_9BACT</name>
<evidence type="ECO:0000256" key="6">
    <source>
        <dbReference type="ARBA" id="ARBA00022759"/>
    </source>
</evidence>
<feature type="domain" description="Helicase ATP-binding" evidence="12">
    <location>
        <begin position="282"/>
        <end position="463"/>
    </location>
</feature>
<dbReference type="Pfam" id="PF04313">
    <property type="entry name" value="HSDR_N"/>
    <property type="match status" value="1"/>
</dbReference>
<comment type="function">
    <text evidence="10">Subunit R is required for both nuclease and ATPase activities, but not for modification.</text>
</comment>
<evidence type="ECO:0000256" key="10">
    <source>
        <dbReference type="RuleBase" id="RU364115"/>
    </source>
</evidence>
<dbReference type="InterPro" id="IPR021810">
    <property type="entry name" value="T1RH-like_C"/>
</dbReference>
<organism evidence="13 14">
    <name type="scientific">Phocaeicola plebeius</name>
    <dbReference type="NCBI Taxonomy" id="310297"/>
    <lineage>
        <taxon>Bacteria</taxon>
        <taxon>Pseudomonadati</taxon>
        <taxon>Bacteroidota</taxon>
        <taxon>Bacteroidia</taxon>
        <taxon>Bacteroidales</taxon>
        <taxon>Bacteroidaceae</taxon>
        <taxon>Phocaeicola</taxon>
    </lineage>
</organism>
<accession>A0A414FUB9</accession>
<dbReference type="SUPFAM" id="SSF52540">
    <property type="entry name" value="P-loop containing nucleoside triphosphate hydrolases"/>
    <property type="match status" value="2"/>
</dbReference>
<keyword evidence="7 10" id="KW-0378">Hydrolase</keyword>
<dbReference type="InterPro" id="IPR051268">
    <property type="entry name" value="Type-I_R_enzyme_R_subunit"/>
</dbReference>
<keyword evidence="3" id="KW-0540">Nuclease</keyword>
<keyword evidence="6 13" id="KW-0255">Endonuclease</keyword>
<proteinExistence type="inferred from homology"/>
<evidence type="ECO:0000256" key="8">
    <source>
        <dbReference type="ARBA" id="ARBA00022840"/>
    </source>
</evidence>
<dbReference type="InterPro" id="IPR055180">
    <property type="entry name" value="HsdR_RecA-like_helicase_dom_2"/>
</dbReference>
<keyword evidence="11" id="KW-0175">Coiled coil</keyword>
<dbReference type="RefSeq" id="WP_118164677.1">
    <property type="nucleotide sequence ID" value="NZ_QSJG01000013.1"/>
</dbReference>
<dbReference type="Pfam" id="PF11867">
    <property type="entry name" value="T1RH-like_C"/>
    <property type="match status" value="1"/>
</dbReference>
<sequence length="1059" mass="121468">MSHFNEHTLELSIMELFQQEDYIYTSGEEIHKEADEVLLRDDMRTYLRNRYREAGITPLEIESVLARLTANVGWSLYDNNAQTYRLMTEGFSLKREDAALPDLFIEPIDFSEEGRDNNLFRVVNQLEIKGTEKRIPDGIVYVNGLPVVVLEFKSAVKEDTTIMDAYTQLTVRYRRDIPELFKYNAFVVISDGVNNKYGSLFSPYDFFYTWRKVEANDKATDGINSLLTMVKGLFRKERLLSVIKDFVFFPDLSKNEKKVVCRYPQFFATHKLFENIRLHSKLREGGDGKGGTYFGATGCGKSITMLFLSRMLMRSREFASPTIVLITDRTDLDDQLSKLFGTAKNFIGDECVIDVESRDKLREYLTGRTSGGVFLTTIHKFTEDTRLLSKRANIICISDEAHRSQTNLAMQVKQTEKGVRRNFGFAKYLHDSLPNATYVGFTGTPIDATIEVFGEVVDAYTMTESVTDGITRRIVYEGRAAKVLLDNKKLQEIEKYYAQCAEEGANEYQIEESKKAVTKMERILGDADRLQAVAEDFIAHYEKRVEEGSTVEGKAMFVCSNRTIAFSLYKKIALLRPEWVKKPGEEKQGMDELQAADMYVLYGNQGLPIEKMKLIMTRSKDDEPELYSLLGADDDRRAWAEEYKKPKSNFKIAIVVDMWTTGFDVDCLDTMYIDKPLQQHTLVQTISRVNRVYPGKEKGLVVDYIGIKSNMNVALKRYAQGDDNSDSVENIGQSVAMVKDELDIIRRLFGSFDYSVFSTGTPLEQLDCLNKGAELMQRTKEQENLFMGHARKLKSTFNLCSNSEEISYAEREEIHYFCGVRSIIYKLTTGDTPDISQMNRRVGEMIEEAIQSEGVEEIIQIGNDKENLDVLSEEYMERLGKLKLPNTKVKLMERLLKTVITEFKKVNKAKGVDFSKRLSALVEKYNERRDSAIFADEVLTEVANQMVDLLKELNKEKKSFQNLGISYEEKAFYDILKSIAKQFGFEYPEEKLLKLAAEIKTIVADKSKYTDWSTRDDIKAELKMDLILILAEYGYPPVTNDEVFKEILEQAENFKKYNG</sequence>
<keyword evidence="9 10" id="KW-0238">DNA-binding</keyword>
<dbReference type="GO" id="GO:0003677">
    <property type="term" value="F:DNA binding"/>
    <property type="evidence" value="ECO:0007669"/>
    <property type="project" value="UniProtKB-KW"/>
</dbReference>
<comment type="similarity">
    <text evidence="2 10">Belongs to the HsdR family.</text>
</comment>
<dbReference type="InterPro" id="IPR007409">
    <property type="entry name" value="Restrct_endonuc_type1_HsdR_N"/>
</dbReference>
<dbReference type="Pfam" id="PF22679">
    <property type="entry name" value="T1R_D3-like"/>
    <property type="match status" value="1"/>
</dbReference>
<dbReference type="InterPro" id="IPR004473">
    <property type="entry name" value="Restrct_endonuc_typeI_HsdR"/>
</dbReference>
<protein>
    <recommendedName>
        <fullName evidence="10">Type I restriction enzyme endonuclease subunit</fullName>
        <shortName evidence="10">R protein</shortName>
        <ecNumber evidence="10">3.1.21.3</ecNumber>
    </recommendedName>
</protein>
<evidence type="ECO:0000256" key="4">
    <source>
        <dbReference type="ARBA" id="ARBA00022741"/>
    </source>
</evidence>
<dbReference type="AlphaFoldDB" id="A0A414FUB9"/>
<dbReference type="PROSITE" id="PS51192">
    <property type="entry name" value="HELICASE_ATP_BIND_1"/>
    <property type="match status" value="1"/>
</dbReference>
<evidence type="ECO:0000313" key="14">
    <source>
        <dbReference type="Proteomes" id="UP000284361"/>
    </source>
</evidence>
<dbReference type="CDD" id="cd18800">
    <property type="entry name" value="SF2_C_EcoR124I-like"/>
    <property type="match status" value="1"/>
</dbReference>
<dbReference type="Gene3D" id="3.90.1570.50">
    <property type="match status" value="1"/>
</dbReference>
<dbReference type="PANTHER" id="PTHR30195:SF15">
    <property type="entry name" value="TYPE I RESTRICTION ENZYME HINDI ENDONUCLEASE SUBUNIT"/>
    <property type="match status" value="1"/>
</dbReference>
<dbReference type="InterPro" id="IPR040980">
    <property type="entry name" value="SWI2_SNF2"/>
</dbReference>
<keyword evidence="8 10" id="KW-0067">ATP-binding</keyword>
<evidence type="ECO:0000313" key="13">
    <source>
        <dbReference type="EMBL" id="RHD54492.1"/>
    </source>
</evidence>
<evidence type="ECO:0000256" key="3">
    <source>
        <dbReference type="ARBA" id="ARBA00022722"/>
    </source>
</evidence>
<dbReference type="InterPro" id="IPR014001">
    <property type="entry name" value="Helicase_ATP-bd"/>
</dbReference>
<evidence type="ECO:0000259" key="12">
    <source>
        <dbReference type="PROSITE" id="PS51192"/>
    </source>
</evidence>